<evidence type="ECO:0008006" key="4">
    <source>
        <dbReference type="Google" id="ProtNLM"/>
    </source>
</evidence>
<evidence type="ECO:0000256" key="1">
    <source>
        <dbReference type="SAM" id="SignalP"/>
    </source>
</evidence>
<accession>A0A938XTQ6</accession>
<evidence type="ECO:0000313" key="2">
    <source>
        <dbReference type="EMBL" id="MBM7557373.1"/>
    </source>
</evidence>
<dbReference type="EMBL" id="JAFBDQ010000012">
    <property type="protein sequence ID" value="MBM7557373.1"/>
    <property type="molecule type" value="Genomic_DNA"/>
</dbReference>
<dbReference type="SUPFAM" id="SSF49478">
    <property type="entry name" value="Cna protein B-type domain"/>
    <property type="match status" value="1"/>
</dbReference>
<comment type="caution">
    <text evidence="2">The sequence shown here is derived from an EMBL/GenBank/DDBJ whole genome shotgun (WGS) entry which is preliminary data.</text>
</comment>
<protein>
    <recommendedName>
        <fullName evidence="4">Carboxypeptidase regulatory-like domain-containing protein</fullName>
    </recommendedName>
</protein>
<keyword evidence="1" id="KW-0732">Signal</keyword>
<dbReference type="AlphaFoldDB" id="A0A938XTQ6"/>
<reference evidence="2" key="1">
    <citation type="submission" date="2021-01" db="EMBL/GenBank/DDBJ databases">
        <title>Genomic Encyclopedia of Type Strains, Phase IV (KMG-IV): sequencing the most valuable type-strain genomes for metagenomic binning, comparative biology and taxonomic classification.</title>
        <authorList>
            <person name="Goeker M."/>
        </authorList>
    </citation>
    <scope>NUCLEOTIDE SEQUENCE</scope>
    <source>
        <strain evidence="2">DSM 23230</strain>
    </source>
</reference>
<dbReference type="PROSITE" id="PS51257">
    <property type="entry name" value="PROKAR_LIPOPROTEIN"/>
    <property type="match status" value="1"/>
</dbReference>
<proteinExistence type="predicted"/>
<dbReference type="Proteomes" id="UP000774000">
    <property type="component" value="Unassembled WGS sequence"/>
</dbReference>
<evidence type="ECO:0000313" key="3">
    <source>
        <dbReference type="Proteomes" id="UP000774000"/>
    </source>
</evidence>
<keyword evidence="3" id="KW-1185">Reference proteome</keyword>
<gene>
    <name evidence="2" type="ORF">JOC47_002239</name>
</gene>
<name>A0A938XTQ6_9FIRM</name>
<sequence>MTQKKVTFFVVFLLLASLLIVGCSGDDGSSTATLEGTVTVPQNTKVALSNDKSVLAKLFSNKVFAINGKVLPQAEITIKNYTTGEIIATTSTNAEGEYQITGIKSGADVVVIATKSVNNGNDKVRVSGIIPNVGHQDKLDGNINVETTVVAEEYGPEMGQGEGLTPEKIKGKLQNAENMLKDYQKNNQISLIPGEGILPQEFGEEIREVTLANGIKLQFNQLGKINDFAAKAEVDENPPELGSEQLQLEADAVNIDYNAETNELVTIKIPISDQMAANDNIRLSHYDVKSWRKSKGEDWLVLGSSKIVTEQGQKYLVGQSRSFSPYAVLSMSSPVKAMNEFLTAMYVEDKELLREIINPNGINGQPRDKFIEEFIEANWGGGFHYQGGYDFRPTDINVKKPDQKINAEFFVDMEFRLDDGADSSYEEYFIKEAKMAMTIEKVEEEWYISKAEVLKSEIVAGK</sequence>
<dbReference type="RefSeq" id="WP_204702129.1">
    <property type="nucleotide sequence ID" value="NZ_JAFBDQ010000012.1"/>
</dbReference>
<organism evidence="2 3">
    <name type="scientific">Halanaerobacter jeridensis</name>
    <dbReference type="NCBI Taxonomy" id="706427"/>
    <lineage>
        <taxon>Bacteria</taxon>
        <taxon>Bacillati</taxon>
        <taxon>Bacillota</taxon>
        <taxon>Clostridia</taxon>
        <taxon>Halanaerobiales</taxon>
        <taxon>Halobacteroidaceae</taxon>
        <taxon>Halanaerobacter</taxon>
    </lineage>
</organism>
<feature type="chain" id="PRO_5037864606" description="Carboxypeptidase regulatory-like domain-containing protein" evidence="1">
    <location>
        <begin position="26"/>
        <end position="462"/>
    </location>
</feature>
<feature type="signal peptide" evidence="1">
    <location>
        <begin position="1"/>
        <end position="25"/>
    </location>
</feature>